<evidence type="ECO:0000256" key="1">
    <source>
        <dbReference type="SAM" id="Phobius"/>
    </source>
</evidence>
<proteinExistence type="predicted"/>
<evidence type="ECO:0000313" key="2">
    <source>
        <dbReference type="EMBL" id="ROQ24786.1"/>
    </source>
</evidence>
<keyword evidence="3" id="KW-1185">Reference proteome</keyword>
<dbReference type="EMBL" id="RJUL01000006">
    <property type="protein sequence ID" value="ROQ24786.1"/>
    <property type="molecule type" value="Genomic_DNA"/>
</dbReference>
<keyword evidence="1" id="KW-1133">Transmembrane helix</keyword>
<evidence type="ECO:0000313" key="3">
    <source>
        <dbReference type="Proteomes" id="UP000268033"/>
    </source>
</evidence>
<dbReference type="STRING" id="584787.GCA_001247655_01100"/>
<protein>
    <submittedName>
        <fullName evidence="2">Uncharacterized protein</fullName>
    </submittedName>
</protein>
<comment type="caution">
    <text evidence="2">The sequence shown here is derived from an EMBL/GenBank/DDBJ whole genome shotgun (WGS) entry which is preliminary data.</text>
</comment>
<dbReference type="RefSeq" id="WP_050660000.1">
    <property type="nucleotide sequence ID" value="NZ_JBLXEP010000012.1"/>
</dbReference>
<feature type="transmembrane region" description="Helical" evidence="1">
    <location>
        <begin position="37"/>
        <end position="56"/>
    </location>
</feature>
<accession>A0A3N1PJS4</accession>
<dbReference type="AlphaFoldDB" id="A0A3N1PJS4"/>
<dbReference type="OrthoDB" id="7061420at2"/>
<feature type="transmembrane region" description="Helical" evidence="1">
    <location>
        <begin position="12"/>
        <end position="31"/>
    </location>
</feature>
<organism evidence="2 3">
    <name type="scientific">Gallaecimonas pentaromativorans</name>
    <dbReference type="NCBI Taxonomy" id="584787"/>
    <lineage>
        <taxon>Bacteria</taxon>
        <taxon>Pseudomonadati</taxon>
        <taxon>Pseudomonadota</taxon>
        <taxon>Gammaproteobacteria</taxon>
        <taxon>Enterobacterales</taxon>
        <taxon>Gallaecimonadaceae</taxon>
        <taxon>Gallaecimonas</taxon>
    </lineage>
</organism>
<gene>
    <name evidence="2" type="ORF">EDC28_10633</name>
</gene>
<reference evidence="2 3" key="1">
    <citation type="submission" date="2018-11" db="EMBL/GenBank/DDBJ databases">
        <title>Genomic Encyclopedia of Type Strains, Phase IV (KMG-IV): sequencing the most valuable type-strain genomes for metagenomic binning, comparative biology and taxonomic classification.</title>
        <authorList>
            <person name="Goeker M."/>
        </authorList>
    </citation>
    <scope>NUCLEOTIDE SEQUENCE [LARGE SCALE GENOMIC DNA]</scope>
    <source>
        <strain evidence="2 3">DSM 21945</strain>
    </source>
</reference>
<keyword evidence="1" id="KW-0472">Membrane</keyword>
<dbReference type="Proteomes" id="UP000268033">
    <property type="component" value="Unassembled WGS sequence"/>
</dbReference>
<keyword evidence="1" id="KW-0812">Transmembrane</keyword>
<name>A0A3N1PJS4_9GAMM</name>
<sequence length="153" mass="17231">MNHYSRGANKGIVLLSVLLCLLIAAIGGWRWQVGEAYGVWVMGIFSLFALLFLSALSRSCMYLAADEQGLTLHYWFSKGHVAWQEIETLGLVYHHVFPSVGLCLTESGRDKWPGRVYDRQTMNVDAVLPSWVAARAEQVLHRLEQCRGQRPAP</sequence>